<dbReference type="InParanoid" id="G0N0V8"/>
<proteinExistence type="predicted"/>
<dbReference type="AlphaFoldDB" id="G0N0V8"/>
<accession>G0N0V8</accession>
<keyword evidence="2" id="KW-1185">Reference proteome</keyword>
<name>G0N0V8_CAEBE</name>
<reference evidence="2" key="1">
    <citation type="submission" date="2011-07" db="EMBL/GenBank/DDBJ databases">
        <authorList>
            <consortium name="Caenorhabditis brenneri Sequencing and Analysis Consortium"/>
            <person name="Wilson R.K."/>
        </authorList>
    </citation>
    <scope>NUCLEOTIDE SEQUENCE [LARGE SCALE GENOMIC DNA]</scope>
    <source>
        <strain evidence="2">PB2801</strain>
    </source>
</reference>
<protein>
    <submittedName>
        <fullName evidence="1">Uncharacterized protein</fullName>
    </submittedName>
</protein>
<dbReference type="Proteomes" id="UP000008068">
    <property type="component" value="Unassembled WGS sequence"/>
</dbReference>
<sequence>MSTLSLNSAHLFPVCEITVSFFL</sequence>
<evidence type="ECO:0000313" key="1">
    <source>
        <dbReference type="EMBL" id="EGT49191.1"/>
    </source>
</evidence>
<gene>
    <name evidence="1" type="ORF">CAEBREN_29627</name>
</gene>
<dbReference type="EMBL" id="GL379825">
    <property type="protein sequence ID" value="EGT49191.1"/>
    <property type="molecule type" value="Genomic_DNA"/>
</dbReference>
<dbReference type="HOGENOM" id="CLU_3423375_0_0_1"/>
<organism evidence="2">
    <name type="scientific">Caenorhabditis brenneri</name>
    <name type="common">Nematode worm</name>
    <dbReference type="NCBI Taxonomy" id="135651"/>
    <lineage>
        <taxon>Eukaryota</taxon>
        <taxon>Metazoa</taxon>
        <taxon>Ecdysozoa</taxon>
        <taxon>Nematoda</taxon>
        <taxon>Chromadorea</taxon>
        <taxon>Rhabditida</taxon>
        <taxon>Rhabditina</taxon>
        <taxon>Rhabditomorpha</taxon>
        <taxon>Rhabditoidea</taxon>
        <taxon>Rhabditidae</taxon>
        <taxon>Peloderinae</taxon>
        <taxon>Caenorhabditis</taxon>
    </lineage>
</organism>
<evidence type="ECO:0000313" key="2">
    <source>
        <dbReference type="Proteomes" id="UP000008068"/>
    </source>
</evidence>